<keyword evidence="2" id="KW-1133">Transmembrane helix</keyword>
<dbReference type="Pfam" id="PF09850">
    <property type="entry name" value="DotU"/>
    <property type="match status" value="1"/>
</dbReference>
<organism evidence="4 5">
    <name type="scientific">Ralstonia pickettii</name>
    <name type="common">Burkholderia pickettii</name>
    <dbReference type="NCBI Taxonomy" id="329"/>
    <lineage>
        <taxon>Bacteria</taxon>
        <taxon>Pseudomonadati</taxon>
        <taxon>Pseudomonadota</taxon>
        <taxon>Betaproteobacteria</taxon>
        <taxon>Burkholderiales</taxon>
        <taxon>Burkholderiaceae</taxon>
        <taxon>Ralstonia</taxon>
    </lineage>
</organism>
<evidence type="ECO:0000256" key="2">
    <source>
        <dbReference type="SAM" id="Phobius"/>
    </source>
</evidence>
<sequence>MDHRSPSKNHILRLAQPLFWLLAELSPELESAARLDALRSEARTRLRTFKKASLAAALNADSIEAVHYCFCAAIDQAGSQVRGRANSLRGVWLQHGLLAEFYYENACGQRCRGWIEKLQQTPNASANALEVIAELTARGLRDERGLPLPNIALPARQQLASTTTDIPHIPYGRCIPEWPGPVNKPPPEVVLLREAPPERSWLPIVVVTGLIVTGIVLGMTFMLRRQHQDNQALVAKVEALSTQLAEQRESLEDRIARALAPEAGAAPVGISTKDDRIYLAFNSDEGFASGRADLMPMLARQLDRLATVLADTRGKVIVLGHTDDAPGPRDRMESNLALSTARATAVARHLQEGGIASDRLSIIGRGVKDPVGDNRTAAGRALNRRVEIVLESVPNWEPTGLQR</sequence>
<feature type="transmembrane region" description="Helical" evidence="2">
    <location>
        <begin position="201"/>
        <end position="223"/>
    </location>
</feature>
<dbReference type="InterPro" id="IPR050330">
    <property type="entry name" value="Bact_OuterMem_StrucFunc"/>
</dbReference>
<reference evidence="4 5" key="1">
    <citation type="submission" date="2017-12" db="EMBL/GenBank/DDBJ databases">
        <title>Draft genome sequence of Ralstonia pickettii 52.</title>
        <authorList>
            <person name="Zheng B."/>
        </authorList>
    </citation>
    <scope>NUCLEOTIDE SEQUENCE [LARGE SCALE GENOMIC DNA]</scope>
    <source>
        <strain evidence="4 5">52</strain>
    </source>
</reference>
<keyword evidence="2" id="KW-0812">Transmembrane</keyword>
<dbReference type="CDD" id="cd07185">
    <property type="entry name" value="OmpA_C-like"/>
    <property type="match status" value="1"/>
</dbReference>
<dbReference type="Gene3D" id="3.30.1330.60">
    <property type="entry name" value="OmpA-like domain"/>
    <property type="match status" value="1"/>
</dbReference>
<dbReference type="SUPFAM" id="SSF103088">
    <property type="entry name" value="OmpA-like"/>
    <property type="match status" value="1"/>
</dbReference>
<dbReference type="Proteomes" id="UP000234456">
    <property type="component" value="Unassembled WGS sequence"/>
</dbReference>
<dbReference type="GO" id="GO:0016020">
    <property type="term" value="C:membrane"/>
    <property type="evidence" value="ECO:0007669"/>
    <property type="project" value="UniProtKB-UniRule"/>
</dbReference>
<feature type="domain" description="OmpA-like" evidence="3">
    <location>
        <begin position="274"/>
        <end position="394"/>
    </location>
</feature>
<dbReference type="InterPro" id="IPR036737">
    <property type="entry name" value="OmpA-like_sf"/>
</dbReference>
<dbReference type="PANTHER" id="PTHR30329:SF19">
    <property type="entry name" value="OUTER MEMBRANE PROTEIN, OMPA FAMILY"/>
    <property type="match status" value="1"/>
</dbReference>
<dbReference type="PROSITE" id="PS51123">
    <property type="entry name" value="OMPA_2"/>
    <property type="match status" value="1"/>
</dbReference>
<dbReference type="InterPro" id="IPR017732">
    <property type="entry name" value="T4/T6SS_DotU"/>
</dbReference>
<dbReference type="AlphaFoldDB" id="A0A2N4TJV5"/>
<evidence type="ECO:0000259" key="3">
    <source>
        <dbReference type="PROSITE" id="PS51123"/>
    </source>
</evidence>
<dbReference type="Gene3D" id="1.25.40.590">
    <property type="entry name" value="Type IV / VI secretion system, DotU"/>
    <property type="match status" value="1"/>
</dbReference>
<accession>A0A2N4TJV5</accession>
<dbReference type="InterPro" id="IPR038522">
    <property type="entry name" value="T4/T6SS_DotU_sf"/>
</dbReference>
<gene>
    <name evidence="4" type="ORF">C0Q88_25180</name>
</gene>
<dbReference type="OrthoDB" id="9782229at2"/>
<dbReference type="EMBL" id="PKQE01000009">
    <property type="protein sequence ID" value="PLC39992.1"/>
    <property type="molecule type" value="Genomic_DNA"/>
</dbReference>
<dbReference type="Pfam" id="PF00691">
    <property type="entry name" value="OmpA"/>
    <property type="match status" value="1"/>
</dbReference>
<name>A0A2N4TJV5_RALPI</name>
<evidence type="ECO:0000313" key="5">
    <source>
        <dbReference type="Proteomes" id="UP000234456"/>
    </source>
</evidence>
<proteinExistence type="predicted"/>
<evidence type="ECO:0000313" key="4">
    <source>
        <dbReference type="EMBL" id="PLC39992.1"/>
    </source>
</evidence>
<evidence type="ECO:0000256" key="1">
    <source>
        <dbReference type="PROSITE-ProRule" id="PRU00473"/>
    </source>
</evidence>
<dbReference type="RefSeq" id="WP_143708268.1">
    <property type="nucleotide sequence ID" value="NZ_PKQE01000009.1"/>
</dbReference>
<dbReference type="PANTHER" id="PTHR30329">
    <property type="entry name" value="STATOR ELEMENT OF FLAGELLAR MOTOR COMPLEX"/>
    <property type="match status" value="1"/>
</dbReference>
<comment type="caution">
    <text evidence="4">The sequence shown here is derived from an EMBL/GenBank/DDBJ whole genome shotgun (WGS) entry which is preliminary data.</text>
</comment>
<dbReference type="InterPro" id="IPR006665">
    <property type="entry name" value="OmpA-like"/>
</dbReference>
<protein>
    <recommendedName>
        <fullName evidence="3">OmpA-like domain-containing protein</fullName>
    </recommendedName>
</protein>
<keyword evidence="1 2" id="KW-0472">Membrane</keyword>